<comment type="similarity">
    <text evidence="1">Belongs to the cytochrome P450 family.</text>
</comment>
<dbReference type="Gene3D" id="1.10.630.10">
    <property type="entry name" value="Cytochrome P450"/>
    <property type="match status" value="1"/>
</dbReference>
<gene>
    <name evidence="2" type="ORF">UFOPK3773_02464</name>
</gene>
<dbReference type="EMBL" id="CAFBNF010000430">
    <property type="protein sequence ID" value="CAB4965979.1"/>
    <property type="molecule type" value="Genomic_DNA"/>
</dbReference>
<dbReference type="PRINTS" id="PR00359">
    <property type="entry name" value="BP450"/>
</dbReference>
<reference evidence="2" key="1">
    <citation type="submission" date="2020-05" db="EMBL/GenBank/DDBJ databases">
        <authorList>
            <person name="Chiriac C."/>
            <person name="Salcher M."/>
            <person name="Ghai R."/>
            <person name="Kavagutti S V."/>
        </authorList>
    </citation>
    <scope>NUCLEOTIDE SEQUENCE</scope>
</reference>
<dbReference type="InterPro" id="IPR001128">
    <property type="entry name" value="Cyt_P450"/>
</dbReference>
<evidence type="ECO:0000256" key="1">
    <source>
        <dbReference type="ARBA" id="ARBA00010617"/>
    </source>
</evidence>
<dbReference type="GO" id="GO:0020037">
    <property type="term" value="F:heme binding"/>
    <property type="evidence" value="ECO:0007669"/>
    <property type="project" value="InterPro"/>
</dbReference>
<evidence type="ECO:0000313" key="2">
    <source>
        <dbReference type="EMBL" id="CAB4965979.1"/>
    </source>
</evidence>
<organism evidence="2">
    <name type="scientific">freshwater metagenome</name>
    <dbReference type="NCBI Taxonomy" id="449393"/>
    <lineage>
        <taxon>unclassified sequences</taxon>
        <taxon>metagenomes</taxon>
        <taxon>ecological metagenomes</taxon>
    </lineage>
</organism>
<accession>A0A6J7LJE1</accession>
<name>A0A6J7LJE1_9ZZZZ</name>
<dbReference type="GO" id="GO:0004497">
    <property type="term" value="F:monooxygenase activity"/>
    <property type="evidence" value="ECO:0007669"/>
    <property type="project" value="InterPro"/>
</dbReference>
<dbReference type="PROSITE" id="PS00086">
    <property type="entry name" value="CYTOCHROME_P450"/>
    <property type="match status" value="1"/>
</dbReference>
<dbReference type="InterPro" id="IPR017972">
    <property type="entry name" value="Cyt_P450_CS"/>
</dbReference>
<dbReference type="Pfam" id="PF00067">
    <property type="entry name" value="p450"/>
    <property type="match status" value="1"/>
</dbReference>
<dbReference type="AlphaFoldDB" id="A0A6J7LJE1"/>
<dbReference type="PANTHER" id="PTHR46696">
    <property type="entry name" value="P450, PUTATIVE (EUROFUNG)-RELATED"/>
    <property type="match status" value="1"/>
</dbReference>
<dbReference type="InterPro" id="IPR002397">
    <property type="entry name" value="Cyt_P450_B"/>
</dbReference>
<proteinExistence type="inferred from homology"/>
<dbReference type="InterPro" id="IPR036396">
    <property type="entry name" value="Cyt_P450_sf"/>
</dbReference>
<dbReference type="SUPFAM" id="SSF48264">
    <property type="entry name" value="Cytochrome P450"/>
    <property type="match status" value="1"/>
</dbReference>
<sequence length="408" mass="45329">MTAEWINQRQVSEADDAARRIRFPIGASIEFSDLEVAGREFRLDELREAEPVSWVPAMGGWLATSREAARLMLLPKSGGSVQAHENLVRASLGTMMLTTDDPEHTRLREPFEAPFRAREAEARFRPFITAEADALIDAMIVRGNEAELLTQFAAPFAVHVAGEVIGLPLGEHARIDGFYSAFAEGMVYDGDPRRQVNADSARAELNEILMTELVRRRREPDGSLTSEVLAHAGSLSDDEIVAQLRVVMFGAIETIQASVSNTLMYLLQHPDQFRDAVSDPHLIHGAVDESLRLMPPVAFMERWMRHDTELAGVVVPAGEFIGASVIAANRDPQVFSDPLRFDMRRDNARKGLAFSFGEHHCIGVHLARMQTTIALERLLSRLTGLTLVDVTPPAGFAFRRPERLVVSW</sequence>
<dbReference type="GO" id="GO:0016705">
    <property type="term" value="F:oxidoreductase activity, acting on paired donors, with incorporation or reduction of molecular oxygen"/>
    <property type="evidence" value="ECO:0007669"/>
    <property type="project" value="InterPro"/>
</dbReference>
<protein>
    <submittedName>
        <fullName evidence="2">Unannotated protein</fullName>
    </submittedName>
</protein>
<dbReference type="GO" id="GO:0005506">
    <property type="term" value="F:iron ion binding"/>
    <property type="evidence" value="ECO:0007669"/>
    <property type="project" value="InterPro"/>
</dbReference>
<dbReference type="PANTHER" id="PTHR46696:SF1">
    <property type="entry name" value="CYTOCHROME P450 YJIB-RELATED"/>
    <property type="match status" value="1"/>
</dbReference>